<name>V4M0Z6_EUTSA</name>
<dbReference type="InterPro" id="IPR017853">
    <property type="entry name" value="GH"/>
</dbReference>
<dbReference type="STRING" id="72664.V4M0Z6"/>
<evidence type="ECO:0000259" key="4">
    <source>
        <dbReference type="Pfam" id="PF01915"/>
    </source>
</evidence>
<evidence type="ECO:0000256" key="1">
    <source>
        <dbReference type="ARBA" id="ARBA00022801"/>
    </source>
</evidence>
<evidence type="ECO:0000313" key="6">
    <source>
        <dbReference type="Proteomes" id="UP000030689"/>
    </source>
</evidence>
<feature type="domain" description="Glycoside hydrolase family 3 N-terminal" evidence="3">
    <location>
        <begin position="29"/>
        <end position="357"/>
    </location>
</feature>
<evidence type="ECO:0000256" key="2">
    <source>
        <dbReference type="ARBA" id="ARBA00023295"/>
    </source>
</evidence>
<dbReference type="EMBL" id="KI517435">
    <property type="protein sequence ID" value="ESQ45873.1"/>
    <property type="molecule type" value="Genomic_DNA"/>
</dbReference>
<dbReference type="PANTHER" id="PTHR30620:SF33">
    <property type="entry name" value="BETA-D-GLUCAN EXOHYDROLASE-LIKE PROTEIN-RELATED"/>
    <property type="match status" value="1"/>
</dbReference>
<dbReference type="InterPro" id="IPR002772">
    <property type="entry name" value="Glyco_hydro_3_C"/>
</dbReference>
<evidence type="ECO:0008006" key="7">
    <source>
        <dbReference type="Google" id="ProtNLM"/>
    </source>
</evidence>
<organism evidence="5 6">
    <name type="scientific">Eutrema salsugineum</name>
    <name type="common">Saltwater cress</name>
    <name type="synonym">Sisymbrium salsugineum</name>
    <dbReference type="NCBI Taxonomy" id="72664"/>
    <lineage>
        <taxon>Eukaryota</taxon>
        <taxon>Viridiplantae</taxon>
        <taxon>Streptophyta</taxon>
        <taxon>Embryophyta</taxon>
        <taxon>Tracheophyta</taxon>
        <taxon>Spermatophyta</taxon>
        <taxon>Magnoliopsida</taxon>
        <taxon>eudicotyledons</taxon>
        <taxon>Gunneridae</taxon>
        <taxon>Pentapetalae</taxon>
        <taxon>rosids</taxon>
        <taxon>malvids</taxon>
        <taxon>Brassicales</taxon>
        <taxon>Brassicaceae</taxon>
        <taxon>Eutremeae</taxon>
        <taxon>Eutrema</taxon>
    </lineage>
</organism>
<dbReference type="GO" id="GO:0009251">
    <property type="term" value="P:glucan catabolic process"/>
    <property type="evidence" value="ECO:0007669"/>
    <property type="project" value="TreeGrafter"/>
</dbReference>
<dbReference type="InterPro" id="IPR051915">
    <property type="entry name" value="Cellulose_Degrad_GH3"/>
</dbReference>
<dbReference type="Gene3D" id="3.40.50.1700">
    <property type="entry name" value="Glycoside hydrolase family 3 C-terminal domain"/>
    <property type="match status" value="1"/>
</dbReference>
<dbReference type="KEGG" id="eus:EUTSA_v10010213mg"/>
<dbReference type="OrthoDB" id="416222at2759"/>
<sequence length="612" mass="66958">MVDNEKSCVYKNPDAPVEARVQDLLSRMTLPEKIGQMTQIERTVASPAAITDFFIGSVLNAAGSWPLEDARPSDWADMIDGFQRSALASRLGIPIIYGIDAVHGNNDVYGATVFPHNIGLGATRDADLVRRIGAATALEVRAIGAHLAFAPCVATVKDPRWGRCYESYGEVPTIVSEMTSLVSGLQGQPPKEHLNGYPFVAGRKNVVACAKHFVGDGGTYKGKNEGNTILSYEDLRRIHIAPYKKCIEQGVSTVMASYSSWNGDKLHSHYLLLTEVLKQELGFKGYLASDWEGLDRLSDPPGSNYRNCVKIGINAGIDMVMVPFKYERFIQDLIDLVESGEVPMARVDDAVERILRVKFVAGLFEHPFTNRFLFPAVGCKEHRELAREAVRKSLVLLKNGKCGPFLPLDCNAKRILVVGTHADDLGYQCGGWTKTMFGQSGRITIGTTLLDAIKATVGDKTEVVFEKTPSEKTLASSERFSYAIVAVGEPPYAETKGDNSELIIPFNGSEIVTAVAEKIPTLMILFSGRPMVLEPKVLEKTEALVAAWLPGTEGQGIADVIFGDYDFQGKLPMSWFKSVDQLPLDIEANGYFPLFPLGFGLSCDAMENSKQV</sequence>
<keyword evidence="2" id="KW-0326">Glycosidase</keyword>
<dbReference type="Proteomes" id="UP000030689">
    <property type="component" value="Unassembled WGS sequence"/>
</dbReference>
<dbReference type="PANTHER" id="PTHR30620">
    <property type="entry name" value="PERIPLASMIC BETA-GLUCOSIDASE-RELATED"/>
    <property type="match status" value="1"/>
</dbReference>
<dbReference type="AlphaFoldDB" id="V4M0Z6"/>
<dbReference type="FunFam" id="3.40.50.1700:FF:000002">
    <property type="entry name" value="Glycosyl hydrolase family protein"/>
    <property type="match status" value="1"/>
</dbReference>
<keyword evidence="1" id="KW-0378">Hydrolase</keyword>
<feature type="domain" description="Glycoside hydrolase family 3 C-terminal" evidence="4">
    <location>
        <begin position="394"/>
        <end position="602"/>
    </location>
</feature>
<accession>V4M0Z6</accession>
<evidence type="ECO:0000259" key="3">
    <source>
        <dbReference type="Pfam" id="PF00933"/>
    </source>
</evidence>
<dbReference type="InterPro" id="IPR036881">
    <property type="entry name" value="Glyco_hydro_3_C_sf"/>
</dbReference>
<dbReference type="PRINTS" id="PR00133">
    <property type="entry name" value="GLHYDRLASE3"/>
</dbReference>
<dbReference type="OMA" id="CKLHAHH"/>
<dbReference type="SUPFAM" id="SSF51445">
    <property type="entry name" value="(Trans)glycosidases"/>
    <property type="match status" value="1"/>
</dbReference>
<evidence type="ECO:0000313" key="5">
    <source>
        <dbReference type="EMBL" id="ESQ45873.1"/>
    </source>
</evidence>
<dbReference type="Pfam" id="PF01915">
    <property type="entry name" value="Glyco_hydro_3_C"/>
    <property type="match status" value="1"/>
</dbReference>
<reference evidence="5 6" key="1">
    <citation type="journal article" date="2013" name="Front. Plant Sci.">
        <title>The Reference Genome of the Halophytic Plant Eutrema salsugineum.</title>
        <authorList>
            <person name="Yang R."/>
            <person name="Jarvis D.E."/>
            <person name="Chen H."/>
            <person name="Beilstein M.A."/>
            <person name="Grimwood J."/>
            <person name="Jenkins J."/>
            <person name="Shu S."/>
            <person name="Prochnik S."/>
            <person name="Xin M."/>
            <person name="Ma C."/>
            <person name="Schmutz J."/>
            <person name="Wing R.A."/>
            <person name="Mitchell-Olds T."/>
            <person name="Schumaker K.S."/>
            <person name="Wang X."/>
        </authorList>
    </citation>
    <scope>NUCLEOTIDE SEQUENCE [LARGE SCALE GENOMIC DNA]</scope>
</reference>
<gene>
    <name evidence="5" type="ORF">EUTSA_v10010213mg</name>
</gene>
<dbReference type="Pfam" id="PF00933">
    <property type="entry name" value="Glyco_hydro_3"/>
    <property type="match status" value="1"/>
</dbReference>
<proteinExistence type="predicted"/>
<dbReference type="InterPro" id="IPR036962">
    <property type="entry name" value="Glyco_hydro_3_N_sf"/>
</dbReference>
<dbReference type="Gene3D" id="3.20.20.300">
    <property type="entry name" value="Glycoside hydrolase, family 3, N-terminal domain"/>
    <property type="match status" value="1"/>
</dbReference>
<dbReference type="SUPFAM" id="SSF52279">
    <property type="entry name" value="Beta-D-glucan exohydrolase, C-terminal domain"/>
    <property type="match status" value="1"/>
</dbReference>
<dbReference type="Gramene" id="ESQ45873">
    <property type="protein sequence ID" value="ESQ45873"/>
    <property type="gene ID" value="EUTSA_v10010213mg"/>
</dbReference>
<dbReference type="eggNOG" id="ENOG502QQ55">
    <property type="taxonomic scope" value="Eukaryota"/>
</dbReference>
<protein>
    <recommendedName>
        <fullName evidence="7">Beta-glucosidase</fullName>
    </recommendedName>
</protein>
<dbReference type="GO" id="GO:0008422">
    <property type="term" value="F:beta-glucosidase activity"/>
    <property type="evidence" value="ECO:0007669"/>
    <property type="project" value="TreeGrafter"/>
</dbReference>
<dbReference type="InterPro" id="IPR001764">
    <property type="entry name" value="Glyco_hydro_3_N"/>
</dbReference>
<dbReference type="FunFam" id="3.20.20.300:FF:000003">
    <property type="entry name" value="Beta-D-glucan exohydrolase isoenzyme ExoI"/>
    <property type="match status" value="1"/>
</dbReference>
<keyword evidence="6" id="KW-1185">Reference proteome</keyword>